<dbReference type="STRING" id="1592317.DPF_1179"/>
<evidence type="ECO:0000256" key="9">
    <source>
        <dbReference type="SAM" id="Phobius"/>
    </source>
</evidence>
<keyword evidence="11" id="KW-0966">Cell projection</keyword>
<dbReference type="Proteomes" id="UP000095200">
    <property type="component" value="Unassembled WGS sequence"/>
</dbReference>
<dbReference type="EMBL" id="BDFE01000015">
    <property type="protein sequence ID" value="GAU08469.1"/>
    <property type="molecule type" value="Genomic_DNA"/>
</dbReference>
<comment type="similarity">
    <text evidence="2">Belongs to the MotB family.</text>
</comment>
<feature type="compositionally biased region" description="Basic and acidic residues" evidence="8">
    <location>
        <begin position="61"/>
        <end position="76"/>
    </location>
</feature>
<reference evidence="12" key="1">
    <citation type="submission" date="2016-06" db="EMBL/GenBank/DDBJ databases">
        <title>Draft genome sequence of Desulfoplanes formicivorans strain Pf12B.</title>
        <authorList>
            <person name="Watanabe M."/>
            <person name="Kojima H."/>
            <person name="Fukui M."/>
        </authorList>
    </citation>
    <scope>NUCLEOTIDE SEQUENCE [LARGE SCALE GENOMIC DNA]</scope>
    <source>
        <strain evidence="12">Pf12B</strain>
    </source>
</reference>
<evidence type="ECO:0000256" key="6">
    <source>
        <dbReference type="ARBA" id="ARBA00023136"/>
    </source>
</evidence>
<evidence type="ECO:0000259" key="10">
    <source>
        <dbReference type="PROSITE" id="PS51123"/>
    </source>
</evidence>
<name>A0A194AI85_9BACT</name>
<dbReference type="InterPro" id="IPR050330">
    <property type="entry name" value="Bact_OuterMem_StrucFunc"/>
</dbReference>
<dbReference type="Pfam" id="PF00691">
    <property type="entry name" value="OmpA"/>
    <property type="match status" value="1"/>
</dbReference>
<dbReference type="InterPro" id="IPR025713">
    <property type="entry name" value="MotB-like_N_dom"/>
</dbReference>
<dbReference type="SUPFAM" id="SSF103088">
    <property type="entry name" value="OmpA-like"/>
    <property type="match status" value="1"/>
</dbReference>
<evidence type="ECO:0000256" key="3">
    <source>
        <dbReference type="ARBA" id="ARBA00022475"/>
    </source>
</evidence>
<organism evidence="11 12">
    <name type="scientific">Desulfoplanes formicivorans</name>
    <dbReference type="NCBI Taxonomy" id="1592317"/>
    <lineage>
        <taxon>Bacteria</taxon>
        <taxon>Pseudomonadati</taxon>
        <taxon>Thermodesulfobacteriota</taxon>
        <taxon>Desulfovibrionia</taxon>
        <taxon>Desulfovibrionales</taxon>
        <taxon>Desulfoplanaceae</taxon>
        <taxon>Desulfoplanes</taxon>
    </lineage>
</organism>
<feature type="region of interest" description="Disordered" evidence="8">
    <location>
        <begin position="57"/>
        <end position="76"/>
    </location>
</feature>
<accession>A0A194AI85</accession>
<keyword evidence="11" id="KW-0969">Cilium</keyword>
<keyword evidence="6 7" id="KW-0472">Membrane</keyword>
<gene>
    <name evidence="11" type="ORF">DPF_1179</name>
</gene>
<dbReference type="PANTHER" id="PTHR30329">
    <property type="entry name" value="STATOR ELEMENT OF FLAGELLAR MOTOR COMPLEX"/>
    <property type="match status" value="1"/>
</dbReference>
<feature type="region of interest" description="Disordered" evidence="8">
    <location>
        <begin position="89"/>
        <end position="108"/>
    </location>
</feature>
<keyword evidence="3" id="KW-1003">Cell membrane</keyword>
<evidence type="ECO:0000256" key="4">
    <source>
        <dbReference type="ARBA" id="ARBA00022692"/>
    </source>
</evidence>
<proteinExistence type="inferred from homology"/>
<dbReference type="Pfam" id="PF13677">
    <property type="entry name" value="MotB_plug"/>
    <property type="match status" value="1"/>
</dbReference>
<dbReference type="InterPro" id="IPR036737">
    <property type="entry name" value="OmpA-like_sf"/>
</dbReference>
<dbReference type="CDD" id="cd07185">
    <property type="entry name" value="OmpA_C-like"/>
    <property type="match status" value="1"/>
</dbReference>
<protein>
    <submittedName>
        <fullName evidence="11">Flagellar motor protein MotD</fullName>
    </submittedName>
</protein>
<evidence type="ECO:0000313" key="11">
    <source>
        <dbReference type="EMBL" id="GAU08469.1"/>
    </source>
</evidence>
<dbReference type="AlphaFoldDB" id="A0A194AI85"/>
<keyword evidence="4 9" id="KW-0812">Transmembrane</keyword>
<dbReference type="InterPro" id="IPR006665">
    <property type="entry name" value="OmpA-like"/>
</dbReference>
<sequence length="230" mass="25646">MAGLLDQSPDQGSDPGSWSVPWSDLMMTMFILFAVLFVYASAKRDFFREVSEALTGSTQDVRQELDRPESRVAKVRPVHRDISAGVEAKTAPSLRLGDEEQSQDTPDRKAFSLEKPLLFDHLSDKLEPEALSLLQSMLPVLQQSHLDVEVIGYTDGMPVHTPTFAGNWELAIARAMSVAHWLMHEGGIAPSRITVSSRGANDPRVPNTSRANRIHNRRVEIFLTRNRQGT</sequence>
<evidence type="ECO:0000256" key="8">
    <source>
        <dbReference type="SAM" id="MobiDB-lite"/>
    </source>
</evidence>
<dbReference type="Gene3D" id="3.30.1330.60">
    <property type="entry name" value="OmpA-like domain"/>
    <property type="match status" value="1"/>
</dbReference>
<evidence type="ECO:0000256" key="2">
    <source>
        <dbReference type="ARBA" id="ARBA00008914"/>
    </source>
</evidence>
<evidence type="ECO:0000256" key="1">
    <source>
        <dbReference type="ARBA" id="ARBA00004162"/>
    </source>
</evidence>
<keyword evidence="5 9" id="KW-1133">Transmembrane helix</keyword>
<evidence type="ECO:0000313" key="12">
    <source>
        <dbReference type="Proteomes" id="UP000095200"/>
    </source>
</evidence>
<dbReference type="GO" id="GO:0005886">
    <property type="term" value="C:plasma membrane"/>
    <property type="evidence" value="ECO:0007669"/>
    <property type="project" value="UniProtKB-SubCell"/>
</dbReference>
<dbReference type="PROSITE" id="PS51123">
    <property type="entry name" value="OMPA_2"/>
    <property type="match status" value="1"/>
</dbReference>
<feature type="transmembrane region" description="Helical" evidence="9">
    <location>
        <begin position="20"/>
        <end position="40"/>
    </location>
</feature>
<dbReference type="PANTHER" id="PTHR30329:SF21">
    <property type="entry name" value="LIPOPROTEIN YIAD-RELATED"/>
    <property type="match status" value="1"/>
</dbReference>
<keyword evidence="12" id="KW-1185">Reference proteome</keyword>
<comment type="subcellular location">
    <subcellularLocation>
        <location evidence="1">Cell membrane</location>
        <topology evidence="1">Single-pass membrane protein</topology>
    </subcellularLocation>
</comment>
<comment type="caution">
    <text evidence="11">The sequence shown here is derived from an EMBL/GenBank/DDBJ whole genome shotgun (WGS) entry which is preliminary data.</text>
</comment>
<evidence type="ECO:0000256" key="5">
    <source>
        <dbReference type="ARBA" id="ARBA00022989"/>
    </source>
</evidence>
<feature type="domain" description="OmpA-like" evidence="10">
    <location>
        <begin position="106"/>
        <end position="227"/>
    </location>
</feature>
<keyword evidence="11" id="KW-0282">Flagellum</keyword>
<evidence type="ECO:0000256" key="7">
    <source>
        <dbReference type="PROSITE-ProRule" id="PRU00473"/>
    </source>
</evidence>